<dbReference type="EMBL" id="VXRG01000114">
    <property type="protein sequence ID" value="MXY94498.1"/>
    <property type="molecule type" value="Genomic_DNA"/>
</dbReference>
<dbReference type="PANTHER" id="PTHR42693">
    <property type="entry name" value="ARYLSULFATASE FAMILY MEMBER"/>
    <property type="match status" value="1"/>
</dbReference>
<dbReference type="Gene3D" id="3.40.720.10">
    <property type="entry name" value="Alkaline Phosphatase, subunit A"/>
    <property type="match status" value="1"/>
</dbReference>
<comment type="similarity">
    <text evidence="1">Belongs to the sulfatase family.</text>
</comment>
<organism evidence="4">
    <name type="scientific">Caldilineaceae bacterium SB0664_bin_27</name>
    <dbReference type="NCBI Taxonomy" id="2605260"/>
    <lineage>
        <taxon>Bacteria</taxon>
        <taxon>Bacillati</taxon>
        <taxon>Chloroflexota</taxon>
        <taxon>Caldilineae</taxon>
        <taxon>Caldilineales</taxon>
        <taxon>Caldilineaceae</taxon>
    </lineage>
</organism>
<evidence type="ECO:0000259" key="3">
    <source>
        <dbReference type="Pfam" id="PF00884"/>
    </source>
</evidence>
<dbReference type="AlphaFoldDB" id="A0A6B0YYL2"/>
<reference evidence="4" key="1">
    <citation type="submission" date="2019-09" db="EMBL/GenBank/DDBJ databases">
        <title>Characterisation of the sponge microbiome using genome-centric metagenomics.</title>
        <authorList>
            <person name="Engelberts J.P."/>
            <person name="Robbins S.J."/>
            <person name="De Goeij J.M."/>
            <person name="Aranda M."/>
            <person name="Bell S.C."/>
            <person name="Webster N.S."/>
        </authorList>
    </citation>
    <scope>NUCLEOTIDE SEQUENCE</scope>
    <source>
        <strain evidence="4">SB0664_bin_27</strain>
    </source>
</reference>
<dbReference type="InterPro" id="IPR050738">
    <property type="entry name" value="Sulfatase"/>
</dbReference>
<sequence>MRTQKPNILVFICHDLGRYLGCYGVPGVRTPHIDAFAAASLQFENSFCVAPQCSPSRAALWTGRYPHANGVVGLAHSGFANDLKPGERHLAQMLSAYGYETRLFGTQHEANSPERCGYMQASPRGSCAELVTAFCSFLTQREQNAAPFFAQIGFTEPHRPFPHDVEKIDADTVAMPPYLPDIPEVREDMVDMEASVASIDKAFGRALEALEIAGLEDETVVVFTADHGIPFPLAKMSLYDAGIEVPLLLRIPGLEGGRRYAEFVTHVDFVPTVLDMLEIEKPQNLQGRSYWSLLRGDTYRPSEYIFAEKTYHTYYDPMRAIRTERWKLIANFEFAPTIETPPDYLSNAKGYPETSIALDIPYTEMYHPLFELFDLEQDPLEQNNLSEDPSYAGIRDDLARRLRDWMAETSDPLLDGPIPQAAYTNRMRAFKSI</sequence>
<dbReference type="CDD" id="cd16027">
    <property type="entry name" value="SGSH"/>
    <property type="match status" value="1"/>
</dbReference>
<evidence type="ECO:0000256" key="1">
    <source>
        <dbReference type="ARBA" id="ARBA00008779"/>
    </source>
</evidence>
<name>A0A6B0YYL2_9CHLR</name>
<dbReference type="GO" id="GO:0004065">
    <property type="term" value="F:arylsulfatase activity"/>
    <property type="evidence" value="ECO:0007669"/>
    <property type="project" value="TreeGrafter"/>
</dbReference>
<dbReference type="InterPro" id="IPR000917">
    <property type="entry name" value="Sulfatase_N"/>
</dbReference>
<keyword evidence="2" id="KW-0378">Hydrolase</keyword>
<accession>A0A6B0YYL2</accession>
<comment type="caution">
    <text evidence="4">The sequence shown here is derived from an EMBL/GenBank/DDBJ whole genome shotgun (WGS) entry which is preliminary data.</text>
</comment>
<dbReference type="PANTHER" id="PTHR42693:SF53">
    <property type="entry name" value="ENDO-4-O-SULFATASE"/>
    <property type="match status" value="1"/>
</dbReference>
<dbReference type="InterPro" id="IPR017850">
    <property type="entry name" value="Alkaline_phosphatase_core_sf"/>
</dbReference>
<protein>
    <submittedName>
        <fullName evidence="4">Sulfatase</fullName>
    </submittedName>
</protein>
<dbReference type="SUPFAM" id="SSF53649">
    <property type="entry name" value="Alkaline phosphatase-like"/>
    <property type="match status" value="1"/>
</dbReference>
<feature type="domain" description="Sulfatase N-terminal" evidence="3">
    <location>
        <begin position="6"/>
        <end position="278"/>
    </location>
</feature>
<proteinExistence type="inferred from homology"/>
<gene>
    <name evidence="4" type="ORF">F4Y42_13740</name>
</gene>
<evidence type="ECO:0000313" key="4">
    <source>
        <dbReference type="EMBL" id="MXY94498.1"/>
    </source>
</evidence>
<dbReference type="Pfam" id="PF00884">
    <property type="entry name" value="Sulfatase"/>
    <property type="match status" value="1"/>
</dbReference>
<evidence type="ECO:0000256" key="2">
    <source>
        <dbReference type="ARBA" id="ARBA00022801"/>
    </source>
</evidence>